<evidence type="ECO:0000313" key="2">
    <source>
        <dbReference type="WBParaSite" id="PS1159_v2.g20680.t1"/>
    </source>
</evidence>
<organism evidence="1 2">
    <name type="scientific">Panagrolaimus sp. PS1159</name>
    <dbReference type="NCBI Taxonomy" id="55785"/>
    <lineage>
        <taxon>Eukaryota</taxon>
        <taxon>Metazoa</taxon>
        <taxon>Ecdysozoa</taxon>
        <taxon>Nematoda</taxon>
        <taxon>Chromadorea</taxon>
        <taxon>Rhabditida</taxon>
        <taxon>Tylenchina</taxon>
        <taxon>Panagrolaimomorpha</taxon>
        <taxon>Panagrolaimoidea</taxon>
        <taxon>Panagrolaimidae</taxon>
        <taxon>Panagrolaimus</taxon>
    </lineage>
</organism>
<reference evidence="2" key="1">
    <citation type="submission" date="2022-11" db="UniProtKB">
        <authorList>
            <consortium name="WormBaseParasite"/>
        </authorList>
    </citation>
    <scope>IDENTIFICATION</scope>
</reference>
<proteinExistence type="predicted"/>
<name>A0AC35FTP5_9BILA</name>
<accession>A0AC35FTP5</accession>
<protein>
    <submittedName>
        <fullName evidence="2">RING-type domain-containing protein</fullName>
    </submittedName>
</protein>
<dbReference type="WBParaSite" id="PS1159_v2.g20680.t1">
    <property type="protein sequence ID" value="PS1159_v2.g20680.t1"/>
    <property type="gene ID" value="PS1159_v2.g20680"/>
</dbReference>
<dbReference type="Proteomes" id="UP000887580">
    <property type="component" value="Unplaced"/>
</dbReference>
<evidence type="ECO:0000313" key="1">
    <source>
        <dbReference type="Proteomes" id="UP000887580"/>
    </source>
</evidence>
<sequence>MFNQQNDNAADTLLKALSNINYLPSTRQELSKPYHRREASPKINNDKSITSVLNEISLINISNASSDTTYSTLLNSFQLINDGLNGEPSSSSNVTSTVPITIDNLTNILIDIIKPVLPPPRKAFECLICYTKYYEDEGALACSPPPGGLENAKEEDAEKHLICVTCIRGYAHNSIFDGPVAYGGIGLRCVTDKCENVLLLSDFEHYLSDEDYVPLKTRLQDQCLLDAGLADLVTCPECAYKVIVEQSLTFYTCNCGRIQCRNCPRLYDAQHQNRTCQQMEELERQQASLPNINYNHFCNCNTNRRTHGPCGTCGKSCRNNEAVEELDQQAMNRLRNRA</sequence>